<dbReference type="GO" id="GO:0000981">
    <property type="term" value="F:DNA-binding transcription factor activity, RNA polymerase II-specific"/>
    <property type="evidence" value="ECO:0007669"/>
    <property type="project" value="InterPro"/>
</dbReference>
<feature type="region of interest" description="Disordered" evidence="3">
    <location>
        <begin position="1291"/>
        <end position="1311"/>
    </location>
</feature>
<evidence type="ECO:0000313" key="6">
    <source>
        <dbReference type="Proteomes" id="UP000700596"/>
    </source>
</evidence>
<feature type="compositionally biased region" description="Basic and acidic residues" evidence="3">
    <location>
        <begin position="1222"/>
        <end position="1243"/>
    </location>
</feature>
<dbReference type="PANTHER" id="PTHR35391">
    <property type="entry name" value="C2H2-TYPE DOMAIN-CONTAINING PROTEIN-RELATED"/>
    <property type="match status" value="1"/>
</dbReference>
<evidence type="ECO:0000256" key="3">
    <source>
        <dbReference type="SAM" id="MobiDB-lite"/>
    </source>
</evidence>
<dbReference type="EMBL" id="JAGMWT010000002">
    <property type="protein sequence ID" value="KAH7136155.1"/>
    <property type="molecule type" value="Genomic_DNA"/>
</dbReference>
<feature type="compositionally biased region" description="Basic residues" evidence="3">
    <location>
        <begin position="1510"/>
        <end position="1525"/>
    </location>
</feature>
<feature type="region of interest" description="Disordered" evidence="3">
    <location>
        <begin position="1222"/>
        <end position="1251"/>
    </location>
</feature>
<dbReference type="InterPro" id="IPR001138">
    <property type="entry name" value="Zn2Cys6_DnaBD"/>
</dbReference>
<feature type="region of interest" description="Disordered" evidence="3">
    <location>
        <begin position="1843"/>
        <end position="1882"/>
    </location>
</feature>
<gene>
    <name evidence="5" type="ORF">B0J11DRAFT_520040</name>
</gene>
<keyword evidence="6" id="KW-1185">Reference proteome</keyword>
<proteinExistence type="predicted"/>
<dbReference type="Proteomes" id="UP000700596">
    <property type="component" value="Unassembled WGS sequence"/>
</dbReference>
<feature type="region of interest" description="Disordered" evidence="3">
    <location>
        <begin position="1807"/>
        <end position="1829"/>
    </location>
</feature>
<keyword evidence="1" id="KW-0539">Nucleus</keyword>
<feature type="compositionally biased region" description="Basic and acidic residues" evidence="3">
    <location>
        <begin position="1857"/>
        <end position="1869"/>
    </location>
</feature>
<organism evidence="5 6">
    <name type="scientific">Dendryphion nanum</name>
    <dbReference type="NCBI Taxonomy" id="256645"/>
    <lineage>
        <taxon>Eukaryota</taxon>
        <taxon>Fungi</taxon>
        <taxon>Dikarya</taxon>
        <taxon>Ascomycota</taxon>
        <taxon>Pezizomycotina</taxon>
        <taxon>Dothideomycetes</taxon>
        <taxon>Pleosporomycetidae</taxon>
        <taxon>Pleosporales</taxon>
        <taxon>Torulaceae</taxon>
        <taxon>Dendryphion</taxon>
    </lineage>
</organism>
<feature type="compositionally biased region" description="Acidic residues" evidence="3">
    <location>
        <begin position="1819"/>
        <end position="1829"/>
    </location>
</feature>
<keyword evidence="2" id="KW-0175">Coiled coil</keyword>
<feature type="compositionally biased region" description="Low complexity" evidence="3">
    <location>
        <begin position="115"/>
        <end position="147"/>
    </location>
</feature>
<feature type="compositionally biased region" description="Basic and acidic residues" evidence="3">
    <location>
        <begin position="1558"/>
        <end position="1568"/>
    </location>
</feature>
<feature type="coiled-coil region" evidence="2">
    <location>
        <begin position="1161"/>
        <end position="1188"/>
    </location>
</feature>
<protein>
    <recommendedName>
        <fullName evidence="4">Zn(2)-C6 fungal-type domain-containing protein</fullName>
    </recommendedName>
</protein>
<feature type="region of interest" description="Disordered" evidence="3">
    <location>
        <begin position="1671"/>
        <end position="1695"/>
    </location>
</feature>
<reference evidence="5" key="1">
    <citation type="journal article" date="2021" name="Nat. Commun.">
        <title>Genetic determinants of endophytism in the Arabidopsis root mycobiome.</title>
        <authorList>
            <person name="Mesny F."/>
            <person name="Miyauchi S."/>
            <person name="Thiergart T."/>
            <person name="Pickel B."/>
            <person name="Atanasova L."/>
            <person name="Karlsson M."/>
            <person name="Huettel B."/>
            <person name="Barry K.W."/>
            <person name="Haridas S."/>
            <person name="Chen C."/>
            <person name="Bauer D."/>
            <person name="Andreopoulos W."/>
            <person name="Pangilinan J."/>
            <person name="LaButti K."/>
            <person name="Riley R."/>
            <person name="Lipzen A."/>
            <person name="Clum A."/>
            <person name="Drula E."/>
            <person name="Henrissat B."/>
            <person name="Kohler A."/>
            <person name="Grigoriev I.V."/>
            <person name="Martin F.M."/>
            <person name="Hacquard S."/>
        </authorList>
    </citation>
    <scope>NUCLEOTIDE SEQUENCE</scope>
    <source>
        <strain evidence="5">MPI-CAGE-CH-0243</strain>
    </source>
</reference>
<feature type="compositionally biased region" description="Polar residues" evidence="3">
    <location>
        <begin position="1093"/>
        <end position="1105"/>
    </location>
</feature>
<name>A0A9P9ED50_9PLEO</name>
<feature type="region of interest" description="Disordered" evidence="3">
    <location>
        <begin position="1510"/>
        <end position="1570"/>
    </location>
</feature>
<feature type="region of interest" description="Disordered" evidence="3">
    <location>
        <begin position="924"/>
        <end position="971"/>
    </location>
</feature>
<feature type="domain" description="Zn(2)-C6 fungal-type" evidence="4">
    <location>
        <begin position="987"/>
        <end position="1018"/>
    </location>
</feature>
<feature type="compositionally biased region" description="Polar residues" evidence="3">
    <location>
        <begin position="959"/>
        <end position="971"/>
    </location>
</feature>
<dbReference type="InterPro" id="IPR013087">
    <property type="entry name" value="Znf_C2H2_type"/>
</dbReference>
<evidence type="ECO:0000256" key="2">
    <source>
        <dbReference type="SAM" id="Coils"/>
    </source>
</evidence>
<dbReference type="OrthoDB" id="6133115at2759"/>
<feature type="region of interest" description="Disordered" evidence="3">
    <location>
        <begin position="99"/>
        <end position="155"/>
    </location>
</feature>
<dbReference type="PROSITE" id="PS50048">
    <property type="entry name" value="ZN2_CY6_FUNGAL_2"/>
    <property type="match status" value="1"/>
</dbReference>
<feature type="region of interest" description="Disordered" evidence="3">
    <location>
        <begin position="1085"/>
        <end position="1105"/>
    </location>
</feature>
<dbReference type="PANTHER" id="PTHR35391:SF7">
    <property type="entry name" value="C2H2-TYPE DOMAIN-CONTAINING PROTEIN"/>
    <property type="match status" value="1"/>
</dbReference>
<evidence type="ECO:0000259" key="4">
    <source>
        <dbReference type="PROSITE" id="PS50048"/>
    </source>
</evidence>
<accession>A0A9P9ED50</accession>
<dbReference type="SMART" id="SM00355">
    <property type="entry name" value="ZnF_C2H2"/>
    <property type="match status" value="4"/>
</dbReference>
<evidence type="ECO:0000313" key="5">
    <source>
        <dbReference type="EMBL" id="KAH7136155.1"/>
    </source>
</evidence>
<comment type="caution">
    <text evidence="5">The sequence shown here is derived from an EMBL/GenBank/DDBJ whole genome shotgun (WGS) entry which is preliminary data.</text>
</comment>
<dbReference type="GO" id="GO:0008270">
    <property type="term" value="F:zinc ion binding"/>
    <property type="evidence" value="ECO:0007669"/>
    <property type="project" value="InterPro"/>
</dbReference>
<evidence type="ECO:0000256" key="1">
    <source>
        <dbReference type="ARBA" id="ARBA00023242"/>
    </source>
</evidence>
<sequence>MATHSPGSSTVVESAGLCARAFVNVKSASLVGTCCSSKLDDQFGRFKIWTGSLGVFAADTASADYRLRDEPAVKDVLISILARLSQKLSDLEKTAKLPMIEEEGSSISEEKTKSTHPQSPPSSQASSSSLELSSDSDSEPGSGPESARGIKSADSDYQCEHHDLSDIIDIMDRLYRFSAAVRKPVSTSENERVARFTEKAKDSLELEDYESFVRWQIRRWCPDTTVVLVERLVQMVISRRLRLLYRERHQQKLNSGSHEWFDVAQHSDHPTPIQVTEARGPQAREVTFEEPQPRKKDQKAVTLATSVTKASSINHVPVSVYERSIAPTGVTKSAIARRGGLDVPPPPRPKYGQEVKCPYCSRFLKKEELKEVRWTRHIIKDIDPYVCLFEDCDNSNEGFSSVDEWLHHMQWQHTLAWSCPVAGHEAEIFNSRNGLERHIMEKHANQFAESQLPYFLDKSGKPSSNTFGALARARHAIAACKDPTKLCPLCPFSTEDTESDISAYGFASVNKTKDTFRRVRDHVANHLEAIALLSLPVGENIDENAITNEAQSQGEILDRDEDDLLSLTSFDDPIDLPVSRPVTPLSKPDTSTLIGPWQPSTYIDLLWNEMYHGKHQASAPLDPTEDLVMRNFVRRWRNYSDDWDNASFLRFDEFELHKDIIYVGEKYPKLRTENWLLARLANGITRRRGYVEYRKLLYRRSEMIERRGLHGWREKIFAGLYTYMCTFAECGSVFFTDRDEWFRHELDNHRIYYTCGICGDTYIQSKDALIRHMDLNHPENGPGIRPQDYQLQFSILDCPCCSDWTESLEKRHIDLTKFEGTVEGSVEFKEHLASHLEELALFAIPFTRPENTSPDEDIPKQDHLFISPSNKALAKLHVDVSSDDDTTIDGPEDTISYVEDLDWDSTQIAEANDEIQPETKQARLEKFDSSRQSNRGYRVASPTHSPSRIPIPKQYSIKVPSSGTDNNAPASNVNRAASLQSVPRTDSCRQCVQSSIRCDGNYPCDQCQWFEYPESCDYKNQVQSQFDRIPGIFNPDNFVDPASLAYTMENADLKNPNQTLPSQTFKSLKRPEIEIPLRGLETQQISHKRNADVQDSNKPFDTPSDNTPVYPAVTFGSSPASADPGTTVTGEKPSGQYDIIGDQASKSVQTPSVKTSFGRVLHGLQSTLQDWQREYETLQDEISEMGKNQDEIIRRRHLETRLSLIGIEMQAAGKEHADIIKRFESQRDTGTEKTAKERRERSEQSQAEYDDPNKAIEAAYRLRDERLVAQDLKTGESSAIAEELVHLSGGDNNRQLESCGQSTDDPPQSLNKTVETELKDSLAELQEWQLFVSKLAGEWAEYRVRLEQLMKNPLDNTKMFIEEYIKRRADLMAEIERSPYSALKHGYKTKFDIQKAIWVRIRLEEQVHLLKVRSQSLPKDLRRKEYETFFKYESAKILSGESPRPFHDEDLFRSLDLEASAHGPMQEALVNPPHIMEGEVKEEEVIDWTEWDQFPGKSDEGEQERKRRYLMKKKRRNARASKRVHNQSAEADSSSSDSDPLDNVDISSQQRSRRSRDHPHPLIEEKLSPDIQGVSDTEPLVVESKSAAVRTSPKGLGSLEHGLELLYTDEDDNNLEVVQPFAYEDAKSETSGTNDRELLEGIRGLGTLERSSDEEDRLQYYRKEERRSRTEILKRAHGPTNEGDSSFSDNDPLDDIDTEARRLRRRIRGPVDRYSLIFQDGAYYDTQNVTEIEEPDTSTRAHSLGDKIDDIIPNTETQNELNFFPHSRRYYRAPGMGSSIGSDYLRRDAHNVPEVEALGAEVEVSTLEDLSGRVQHRDDDDDDDDDDDAGVLAESHATVEFGDTVDHSKNTIPGKSTEPDSSIRSEETLVPRAPSPADEGLKEELRRAWRRVTGGNATAGDEEILAMFPNVQF</sequence>